<dbReference type="PANTHER" id="PTHR30244">
    <property type="entry name" value="TRANSAMINASE"/>
    <property type="match status" value="1"/>
</dbReference>
<feature type="modified residue" description="N6-(pyridoxal phosphate)lysine" evidence="4">
    <location>
        <position position="190"/>
    </location>
</feature>
<dbReference type="PANTHER" id="PTHR30244:SF36">
    <property type="entry name" value="3-OXO-GLUCOSE-6-PHOSPHATE:GLUTAMATE AMINOTRANSFERASE"/>
    <property type="match status" value="1"/>
</dbReference>
<sequence>MIKFLDLHKINARFDAEFQLKFKAFLNSGHYILGNGLSTFENDFAAYCGTKHTVGVGNGLDAITLILKSYIALGKLKKGDEILVPAHTFIASVLGVLQAGLKPVFVEPNIETYNMSVLDMASRITIKTKAILVVHLYGQLAEMDEIQNIASQNDLLIIEDAAQAHGALYKDGRVAGNLGDAAAFSFYPSKNLGALGDGGAITTNDSELTEIIRKLRNYGTSSKYVNDFVGCNSRLDEIQAQFLSVKLKHLDADNDLRRKIAIRYLSNVNNSKIILPLCSNLKAHVFHLFVIRVANRKDFMDYAKKHNIETLIHYPIPPHKQEALSNFNDLRLPVTERIHETVVSLPISPVMEGEDVDYLINVLNGY</sequence>
<dbReference type="Proteomes" id="UP000016160">
    <property type="component" value="Chromosome"/>
</dbReference>
<keyword evidence="1 4" id="KW-0663">Pyridoxal phosphate</keyword>
<dbReference type="STRING" id="1347342.BN863_25220"/>
<feature type="active site" description="Proton acceptor" evidence="3">
    <location>
        <position position="190"/>
    </location>
</feature>
<dbReference type="Gene3D" id="3.90.1150.10">
    <property type="entry name" value="Aspartate Aminotransferase, domain 1"/>
    <property type="match status" value="1"/>
</dbReference>
<name>T2KQH2_FORAG</name>
<dbReference type="PIRSF" id="PIRSF000390">
    <property type="entry name" value="PLP_StrS"/>
    <property type="match status" value="1"/>
</dbReference>
<evidence type="ECO:0000256" key="1">
    <source>
        <dbReference type="ARBA" id="ARBA00022898"/>
    </source>
</evidence>
<proteinExistence type="inferred from homology"/>
<reference evidence="6 7" key="1">
    <citation type="journal article" date="2013" name="Appl. Environ. Microbiol.">
        <title>The genome of the alga-associated marine flavobacterium Formosa agariphila KMM 3901T reveals a broad potential for degradation of algal polysaccharides.</title>
        <authorList>
            <person name="Mann A.J."/>
            <person name="Hahnke R.L."/>
            <person name="Huang S."/>
            <person name="Werner J."/>
            <person name="Xing P."/>
            <person name="Barbeyron T."/>
            <person name="Huettel B."/>
            <person name="Stueber K."/>
            <person name="Reinhardt R."/>
            <person name="Harder J."/>
            <person name="Gloeckner F.O."/>
            <person name="Amann R.I."/>
            <person name="Teeling H."/>
        </authorList>
    </citation>
    <scope>NUCLEOTIDE SEQUENCE [LARGE SCALE GENOMIC DNA]</scope>
    <source>
        <strain evidence="7">DSM 15362 / KCTC 12365 / LMG 23005 / KMM 3901</strain>
    </source>
</reference>
<evidence type="ECO:0000256" key="5">
    <source>
        <dbReference type="RuleBase" id="RU004508"/>
    </source>
</evidence>
<dbReference type="SUPFAM" id="SSF53383">
    <property type="entry name" value="PLP-dependent transferases"/>
    <property type="match status" value="1"/>
</dbReference>
<dbReference type="GO" id="GO:0030170">
    <property type="term" value="F:pyridoxal phosphate binding"/>
    <property type="evidence" value="ECO:0007669"/>
    <property type="project" value="TreeGrafter"/>
</dbReference>
<dbReference type="InterPro" id="IPR015424">
    <property type="entry name" value="PyrdxlP-dep_Trfase"/>
</dbReference>
<dbReference type="PATRIC" id="fig|1347342.6.peg.2536"/>
<dbReference type="CDD" id="cd00616">
    <property type="entry name" value="AHBA_syn"/>
    <property type="match status" value="1"/>
</dbReference>
<protein>
    <submittedName>
        <fullName evidence="6">Aminotransferase</fullName>
    </submittedName>
</protein>
<dbReference type="OrthoDB" id="9804264at2"/>
<accession>T2KQH2</accession>
<evidence type="ECO:0000256" key="3">
    <source>
        <dbReference type="PIRSR" id="PIRSR000390-1"/>
    </source>
</evidence>
<keyword evidence="6" id="KW-0032">Aminotransferase</keyword>
<dbReference type="Gene3D" id="3.40.640.10">
    <property type="entry name" value="Type I PLP-dependent aspartate aminotransferase-like (Major domain)"/>
    <property type="match status" value="1"/>
</dbReference>
<evidence type="ECO:0000313" key="7">
    <source>
        <dbReference type="Proteomes" id="UP000016160"/>
    </source>
</evidence>
<evidence type="ECO:0000256" key="4">
    <source>
        <dbReference type="PIRSR" id="PIRSR000390-2"/>
    </source>
</evidence>
<dbReference type="GO" id="GO:0000271">
    <property type="term" value="P:polysaccharide biosynthetic process"/>
    <property type="evidence" value="ECO:0007669"/>
    <property type="project" value="TreeGrafter"/>
</dbReference>
<comment type="similarity">
    <text evidence="2 5">Belongs to the DegT/DnrJ/EryC1 family.</text>
</comment>
<dbReference type="RefSeq" id="WP_038531163.1">
    <property type="nucleotide sequence ID" value="NZ_HG315671.1"/>
</dbReference>
<dbReference type="InterPro" id="IPR015421">
    <property type="entry name" value="PyrdxlP-dep_Trfase_major"/>
</dbReference>
<dbReference type="eggNOG" id="COG0399">
    <property type="taxonomic scope" value="Bacteria"/>
</dbReference>
<evidence type="ECO:0000256" key="2">
    <source>
        <dbReference type="ARBA" id="ARBA00037999"/>
    </source>
</evidence>
<keyword evidence="7" id="KW-1185">Reference proteome</keyword>
<keyword evidence="6" id="KW-0808">Transferase</keyword>
<evidence type="ECO:0000313" key="6">
    <source>
        <dbReference type="EMBL" id="CDF80234.1"/>
    </source>
</evidence>
<gene>
    <name evidence="6" type="ORF">BN863_25220</name>
</gene>
<dbReference type="HOGENOM" id="CLU_033332_6_0_10"/>
<dbReference type="EMBL" id="HG315671">
    <property type="protein sequence ID" value="CDF80234.1"/>
    <property type="molecule type" value="Genomic_DNA"/>
</dbReference>
<organism evidence="6 7">
    <name type="scientific">Formosa agariphila (strain DSM 15362 / KCTC 12365 / LMG 23005 / KMM 3901 / M-2Alg 35-1)</name>
    <dbReference type="NCBI Taxonomy" id="1347342"/>
    <lineage>
        <taxon>Bacteria</taxon>
        <taxon>Pseudomonadati</taxon>
        <taxon>Bacteroidota</taxon>
        <taxon>Flavobacteriia</taxon>
        <taxon>Flavobacteriales</taxon>
        <taxon>Flavobacteriaceae</taxon>
        <taxon>Formosa</taxon>
    </lineage>
</organism>
<dbReference type="AlphaFoldDB" id="T2KQH2"/>
<dbReference type="Pfam" id="PF01041">
    <property type="entry name" value="DegT_DnrJ_EryC1"/>
    <property type="match status" value="1"/>
</dbReference>
<dbReference type="GO" id="GO:0008483">
    <property type="term" value="F:transaminase activity"/>
    <property type="evidence" value="ECO:0007669"/>
    <property type="project" value="UniProtKB-KW"/>
</dbReference>
<dbReference type="InterPro" id="IPR000653">
    <property type="entry name" value="DegT/StrS_aminotransferase"/>
</dbReference>
<dbReference type="InterPro" id="IPR015422">
    <property type="entry name" value="PyrdxlP-dep_Trfase_small"/>
</dbReference>